<feature type="compositionally biased region" description="Polar residues" evidence="5">
    <location>
        <begin position="1014"/>
        <end position="1024"/>
    </location>
</feature>
<keyword evidence="2" id="KW-0597">Phosphoprotein</keyword>
<name>A0A3P8XEF8_ESOLU</name>
<feature type="compositionally biased region" description="Pro residues" evidence="5">
    <location>
        <begin position="834"/>
        <end position="849"/>
    </location>
</feature>
<comment type="similarity">
    <text evidence="1">Belongs to the FAM193 family.</text>
</comment>
<reference evidence="7" key="3">
    <citation type="submission" date="2025-08" db="UniProtKB">
        <authorList>
            <consortium name="Ensembl"/>
        </authorList>
    </citation>
    <scope>IDENTIFICATION</scope>
</reference>
<dbReference type="OrthoDB" id="10044608at2759"/>
<feature type="region of interest" description="Disordered" evidence="5">
    <location>
        <begin position="60"/>
        <end position="90"/>
    </location>
</feature>
<feature type="region of interest" description="Disordered" evidence="5">
    <location>
        <begin position="1038"/>
        <end position="1133"/>
    </location>
</feature>
<feature type="region of interest" description="Disordered" evidence="5">
    <location>
        <begin position="1011"/>
        <end position="1030"/>
    </location>
</feature>
<dbReference type="SUPFAM" id="SSF74788">
    <property type="entry name" value="Cullin repeat-like"/>
    <property type="match status" value="1"/>
</dbReference>
<feature type="region of interest" description="Disordered" evidence="5">
    <location>
        <begin position="764"/>
        <end position="801"/>
    </location>
</feature>
<feature type="region of interest" description="Disordered" evidence="5">
    <location>
        <begin position="1145"/>
        <end position="1176"/>
    </location>
</feature>
<evidence type="ECO:0000256" key="3">
    <source>
        <dbReference type="ARBA" id="ARBA00023054"/>
    </source>
</evidence>
<evidence type="ECO:0000313" key="8">
    <source>
        <dbReference type="Proteomes" id="UP000265140"/>
    </source>
</evidence>
<feature type="region of interest" description="Disordered" evidence="5">
    <location>
        <begin position="129"/>
        <end position="150"/>
    </location>
</feature>
<feature type="compositionally biased region" description="Low complexity" evidence="5">
    <location>
        <begin position="764"/>
        <end position="778"/>
    </location>
</feature>
<dbReference type="GeneID" id="105027217"/>
<feature type="compositionally biased region" description="Low complexity" evidence="5">
    <location>
        <begin position="1060"/>
        <end position="1074"/>
    </location>
</feature>
<dbReference type="STRING" id="8010.ENSELUP00000002987"/>
<evidence type="ECO:0000256" key="1">
    <source>
        <dbReference type="ARBA" id="ARBA00009689"/>
    </source>
</evidence>
<feature type="compositionally biased region" description="Low complexity" evidence="5">
    <location>
        <begin position="1254"/>
        <end position="1265"/>
    </location>
</feature>
<dbReference type="Pfam" id="PF15914">
    <property type="entry name" value="FAM193_C"/>
    <property type="match status" value="1"/>
</dbReference>
<feature type="region of interest" description="Disordered" evidence="5">
    <location>
        <begin position="928"/>
        <end position="973"/>
    </location>
</feature>
<evidence type="ECO:0000313" key="7">
    <source>
        <dbReference type="Ensembl" id="ENSELUP00000002987.1"/>
    </source>
</evidence>
<feature type="compositionally biased region" description="Polar residues" evidence="5">
    <location>
        <begin position="1473"/>
        <end position="1486"/>
    </location>
</feature>
<reference evidence="8" key="1">
    <citation type="journal article" date="2014" name="PLoS ONE">
        <title>The genome and linkage map of the northern pike (Esox lucius): conserved synteny revealed between the salmonid sister group and the Neoteleostei.</title>
        <authorList>
            <person name="Rondeau E.B."/>
            <person name="Minkley D.R."/>
            <person name="Leong J.S."/>
            <person name="Messmer A.M."/>
            <person name="Jantzen J.R."/>
            <person name="von Schalburg K.R."/>
            <person name="Lemon C."/>
            <person name="Bird N.H."/>
            <person name="Koop B.F."/>
        </authorList>
    </citation>
    <scope>NUCLEOTIDE SEQUENCE</scope>
</reference>
<dbReference type="InParanoid" id="A0A3P8XEF8"/>
<dbReference type="InterPro" id="IPR029717">
    <property type="entry name" value="FAM193"/>
</dbReference>
<dbReference type="KEGG" id="els:105027217"/>
<feature type="compositionally biased region" description="Polar residues" evidence="5">
    <location>
        <begin position="1415"/>
        <end position="1438"/>
    </location>
</feature>
<feature type="compositionally biased region" description="Acidic residues" evidence="5">
    <location>
        <begin position="1151"/>
        <end position="1160"/>
    </location>
</feature>
<dbReference type="RefSeq" id="XP_010897492.1">
    <property type="nucleotide sequence ID" value="XM_010899190.4"/>
</dbReference>
<feature type="compositionally biased region" description="Basic and acidic residues" evidence="5">
    <location>
        <begin position="1213"/>
        <end position="1226"/>
    </location>
</feature>
<keyword evidence="3 4" id="KW-0175">Coiled coil</keyword>
<dbReference type="InterPro" id="IPR016159">
    <property type="entry name" value="Cullin_repeat-like_dom_sf"/>
</dbReference>
<reference evidence="7" key="2">
    <citation type="submission" date="2020-02" db="EMBL/GenBank/DDBJ databases">
        <title>Esox lucius (northern pike) genome, fEsoLuc1, primary haplotype.</title>
        <authorList>
            <person name="Myers G."/>
            <person name="Karagic N."/>
            <person name="Meyer A."/>
            <person name="Pippel M."/>
            <person name="Reichard M."/>
            <person name="Winkler S."/>
            <person name="Tracey A."/>
            <person name="Sims Y."/>
            <person name="Howe K."/>
            <person name="Rhie A."/>
            <person name="Formenti G."/>
            <person name="Durbin R."/>
            <person name="Fedrigo O."/>
            <person name="Jarvis E.D."/>
        </authorList>
    </citation>
    <scope>NUCLEOTIDE SEQUENCE [LARGE SCALE GENOMIC DNA]</scope>
</reference>
<dbReference type="PANTHER" id="PTHR15109">
    <property type="entry name" value="AGAP004327-PA"/>
    <property type="match status" value="1"/>
</dbReference>
<feature type="compositionally biased region" description="Low complexity" evidence="5">
    <location>
        <begin position="612"/>
        <end position="627"/>
    </location>
</feature>
<feature type="compositionally biased region" description="Low complexity" evidence="5">
    <location>
        <begin position="1163"/>
        <end position="1172"/>
    </location>
</feature>
<feature type="region of interest" description="Disordered" evidence="5">
    <location>
        <begin position="1213"/>
        <end position="1293"/>
    </location>
</feature>
<evidence type="ECO:0000256" key="5">
    <source>
        <dbReference type="SAM" id="MobiDB-lite"/>
    </source>
</evidence>
<dbReference type="Bgee" id="ENSELUG00000004310">
    <property type="expression patterns" value="Expressed in camera-type eye and 14 other cell types or tissues"/>
</dbReference>
<dbReference type="FunCoup" id="A0A3P8XEF8">
    <property type="interactions" value="1050"/>
</dbReference>
<feature type="coiled-coil region" evidence="4">
    <location>
        <begin position="437"/>
        <end position="464"/>
    </location>
</feature>
<reference evidence="7" key="4">
    <citation type="submission" date="2025-09" db="UniProtKB">
        <authorList>
            <consortium name="Ensembl"/>
        </authorList>
    </citation>
    <scope>IDENTIFICATION</scope>
</reference>
<feature type="compositionally biased region" description="Acidic residues" evidence="5">
    <location>
        <begin position="709"/>
        <end position="719"/>
    </location>
</feature>
<dbReference type="PANTHER" id="PTHR15109:SF2">
    <property type="entry name" value="PROTEIN FAM193A"/>
    <property type="match status" value="1"/>
</dbReference>
<feature type="compositionally biased region" description="Polar residues" evidence="5">
    <location>
        <begin position="850"/>
        <end position="862"/>
    </location>
</feature>
<evidence type="ECO:0000259" key="6">
    <source>
        <dbReference type="Pfam" id="PF15914"/>
    </source>
</evidence>
<feature type="region of interest" description="Disordered" evidence="5">
    <location>
        <begin position="605"/>
        <end position="629"/>
    </location>
</feature>
<feature type="compositionally biased region" description="Basic and acidic residues" evidence="5">
    <location>
        <begin position="1276"/>
        <end position="1293"/>
    </location>
</feature>
<feature type="compositionally biased region" description="Basic and acidic residues" evidence="5">
    <location>
        <begin position="1372"/>
        <end position="1382"/>
    </location>
</feature>
<evidence type="ECO:0000256" key="2">
    <source>
        <dbReference type="ARBA" id="ARBA00022553"/>
    </source>
</evidence>
<feature type="domain" description="FAM193 C-terminal" evidence="6">
    <location>
        <begin position="1588"/>
        <end position="1644"/>
    </location>
</feature>
<feature type="region of interest" description="Disordered" evidence="5">
    <location>
        <begin position="1"/>
        <end position="30"/>
    </location>
</feature>
<feature type="compositionally biased region" description="Pro residues" evidence="5">
    <location>
        <begin position="1384"/>
        <end position="1393"/>
    </location>
</feature>
<sequence>MSPTDAKRGAKRRKNKRGGGSSSCSSTVCSTSGKAGVSATALSPQTTATPATVMGFLTTGNSGNGNMGSITGLNGEVPMNSSVTPQFSEGPVNSDFSGVLQTPFTFGLSQRAPYSTTGDRCLLCRSERKPDSALPPETGLPGAGQNGTAQLPKASSALQLPLWVCPDCRRTVEKEDRHAALEQSLVSQDFLLHMPVGNGSLGQELPATGGRLTSGGMPPSLPVLPAQDLTTPLTADTMCSCEACNERREISAESERESQQLQNHWSEVRYLVRCIYRQTGTTLADDHDQPMDRNKEGMKELVDRLCEKDPYQLYQRLEQQAREYVLEMKVRLLKHLSASSKAAAAAAQGPPQAHQFISLLLEEYNTLCQAARTISSFLLTLENEHLQKFQVTWELHNKHLFENLVFSEPILHSSLPALVAQLRHGKASHDWYSEDMYRTLLESYQQLEQEMASVAAEWQECEKRIDDYVDEQLLFKVEGQNLTNQRTEPHKSLISKNTLKTKQRMLKEDWEFFKQRRFIEEQLTNSKKSLAGDSNFTDTMRMLSTRLSIPDCPNCNYRRRCTCDDCSLSHILTCGIMDSPIAEDLHIKLPLQTTDPIQHRDYLAEVHPPSIPSGGSSASASASSSPITIQQHSRLILPEGGATTFGSDDDEVPPLSGKFSNIYPMASYEDPGVVTSMNGIHNELNGGAENMALKDESPGGSSSSSSSSEGDEEEADGESSGEPPRQQGERSSGKSNSPPPYYPHQQAEQVQHACECHVCNQDLSSSPAPLGPAASLPPNRFHTPSSGHHHQFFTGGGDKSPSHPALHLYPHIHGHLPLHNLSHLPRPLLHPTLYPSPPLSHSKPLPPAPTSSHTGPKQQAFSSSLPDHVYQNCFGGGAGDWNSSLQCLSLKFENICDAAMMKNWNPSVLLQEPLPGDMLGPPLHPDMPLTPPSSGHCHGDHAHGVTSEPAPLHLLPPSPSEQQQAPPRERKNGAKKKCLYNFQDAFLEANKVAMATSASSASVSCTATTVQSSNNHIQVSSKRPNSLGDVFHTIGKEDHRQQPAPVAPRNSPTGPPSLPPLSSGSALPPGSAGHSQHHLPSMGSQPFSKMATPAPGFMEAHHQGMCLSPAEPPSSAPADGPISAPPSVCSDPECEGHRCEANGAYDHQGFDGEESPDEDSCSEHSSSTSTSTNQKEGKYCDCCYCEFFGHGGPPAAPTSRNYAEMREKLRLRLTKRKEEQPKREEQPPAVEQDSGAGSVEDHRRVEDLLQFINSASDNKPASSSKAAKRARHKQKKMEEKARLEAEARQREEQQLLEERRRREEEALQRELLRLQELQHLRAAKKKKKEKAKEPTPVPQNNPQPLKQTAQNVLENLHNGKSQLLQSLMRLPGHKEPRPEHHPRPQPQPRPQPPFSQHSPKTNREKAPTPTPFVPETTNSNPPDSFLHNGTSTAPQPTEINGKAKPKQQPPQPAIRQAPSEAVVVKKAPEASKSWETASKMATTNGTHPLPQDAKVARPRPAEDLPSPPAPEQRREERSNGKRQHHQQLASQAKEERSQPLSEPSPPPTSQTELPLQNGKPPTAESPQPKGKAKKNKKKKADKTNNSIDDVFLPKDIDLDSTEMDETEREVEYFKRFCLDSARQTRQRLSINWSNFSLKKATFAAH</sequence>
<evidence type="ECO:0000256" key="4">
    <source>
        <dbReference type="SAM" id="Coils"/>
    </source>
</evidence>
<dbReference type="InterPro" id="IPR031802">
    <property type="entry name" value="FAM193_C"/>
</dbReference>
<proteinExistence type="inferred from homology"/>
<dbReference type="Proteomes" id="UP000265140">
    <property type="component" value="Chromosome 25"/>
</dbReference>
<dbReference type="GeneTree" id="ENSGT00390000000973"/>
<dbReference type="OMA" id="XALPPAP"/>
<feature type="compositionally biased region" description="Basic residues" evidence="5">
    <location>
        <begin position="1266"/>
        <end position="1275"/>
    </location>
</feature>
<accession>A0A3P8XEF8</accession>
<dbReference type="CTD" id="8603"/>
<feature type="compositionally biased region" description="Low complexity" evidence="5">
    <location>
        <begin position="698"/>
        <end position="708"/>
    </location>
</feature>
<organism evidence="7 8">
    <name type="scientific">Esox lucius</name>
    <name type="common">Northern pike</name>
    <dbReference type="NCBI Taxonomy" id="8010"/>
    <lineage>
        <taxon>Eukaryota</taxon>
        <taxon>Metazoa</taxon>
        <taxon>Chordata</taxon>
        <taxon>Craniata</taxon>
        <taxon>Vertebrata</taxon>
        <taxon>Euteleostomi</taxon>
        <taxon>Actinopterygii</taxon>
        <taxon>Neopterygii</taxon>
        <taxon>Teleostei</taxon>
        <taxon>Protacanthopterygii</taxon>
        <taxon>Esociformes</taxon>
        <taxon>Esocidae</taxon>
        <taxon>Esox</taxon>
    </lineage>
</organism>
<gene>
    <name evidence="7" type="primary">FAM193A</name>
</gene>
<dbReference type="Ensembl" id="ENSELUT00000014778.3">
    <property type="protein sequence ID" value="ENSELUP00000002987.1"/>
    <property type="gene ID" value="ENSELUG00000004310.3"/>
</dbReference>
<feature type="region of interest" description="Disordered" evidence="5">
    <location>
        <begin position="1318"/>
        <end position="1588"/>
    </location>
</feature>
<keyword evidence="8" id="KW-1185">Reference proteome</keyword>
<feature type="compositionally biased region" description="Polar residues" evidence="5">
    <location>
        <begin position="1342"/>
        <end position="1365"/>
    </location>
</feature>
<protein>
    <recommendedName>
        <fullName evidence="6">FAM193 C-terminal domain-containing protein</fullName>
    </recommendedName>
</protein>
<feature type="region of interest" description="Disordered" evidence="5">
    <location>
        <begin position="690"/>
        <end position="748"/>
    </location>
</feature>
<feature type="region of interest" description="Disordered" evidence="5">
    <location>
        <begin position="832"/>
        <end position="862"/>
    </location>
</feature>
<feature type="compositionally biased region" description="Basic residues" evidence="5">
    <location>
        <begin position="1570"/>
        <end position="1580"/>
    </location>
</feature>